<keyword evidence="2" id="KW-1185">Reference proteome</keyword>
<evidence type="ECO:0000313" key="2">
    <source>
        <dbReference type="Proteomes" id="UP000592294"/>
    </source>
</evidence>
<dbReference type="EMBL" id="JABZEO010000026">
    <property type="protein sequence ID" value="NVZ11561.1"/>
    <property type="molecule type" value="Genomic_DNA"/>
</dbReference>
<organism evidence="1 2">
    <name type="scientific">Allochromatium humboldtianum</name>
    <dbReference type="NCBI Taxonomy" id="504901"/>
    <lineage>
        <taxon>Bacteria</taxon>
        <taxon>Pseudomonadati</taxon>
        <taxon>Pseudomonadota</taxon>
        <taxon>Gammaproteobacteria</taxon>
        <taxon>Chromatiales</taxon>
        <taxon>Chromatiaceae</taxon>
        <taxon>Allochromatium</taxon>
    </lineage>
</organism>
<evidence type="ECO:0000313" key="1">
    <source>
        <dbReference type="EMBL" id="NVZ11561.1"/>
    </source>
</evidence>
<reference evidence="1 2" key="1">
    <citation type="submission" date="2020-06" db="EMBL/GenBank/DDBJ databases">
        <title>Whole-genome sequence of Allochromatium humboldtianum DSM 21881, type strain.</title>
        <authorList>
            <person name="Kyndt J.A."/>
            <person name="Meyer T.E."/>
        </authorList>
    </citation>
    <scope>NUCLEOTIDE SEQUENCE [LARGE SCALE GENOMIC DNA]</scope>
    <source>
        <strain evidence="1 2">DSM 21881</strain>
    </source>
</reference>
<protein>
    <submittedName>
        <fullName evidence="1">Uncharacterized protein</fullName>
    </submittedName>
</protein>
<gene>
    <name evidence="1" type="ORF">HW932_20135</name>
</gene>
<proteinExistence type="predicted"/>
<dbReference type="AlphaFoldDB" id="A0A850RPZ0"/>
<comment type="caution">
    <text evidence="1">The sequence shown here is derived from an EMBL/GenBank/DDBJ whole genome shotgun (WGS) entry which is preliminary data.</text>
</comment>
<dbReference type="Proteomes" id="UP000592294">
    <property type="component" value="Unassembled WGS sequence"/>
</dbReference>
<name>A0A850RPZ0_9GAMM</name>
<dbReference type="RefSeq" id="WP_176978252.1">
    <property type="nucleotide sequence ID" value="NZ_JABZEO010000026.1"/>
</dbReference>
<sequence length="138" mass="15304">MPDFIFARSVKTYDIFRIPAESEAAARAMFENADDPDAFFEGEGNDVTYGDLELETVEGHSVTALLTLIARHAGEVVWGNHTGLPLNDARRQIAQLEWLEHLLETQAEALDALPESQPYLGRVCAEGRTNEHALRHSG</sequence>
<accession>A0A850RPZ0</accession>